<dbReference type="GO" id="GO:0006281">
    <property type="term" value="P:DNA repair"/>
    <property type="evidence" value="ECO:0007669"/>
    <property type="project" value="InterPro"/>
</dbReference>
<evidence type="ECO:0000259" key="1">
    <source>
        <dbReference type="PROSITE" id="PS50160"/>
    </source>
</evidence>
<dbReference type="InterPro" id="IPR012310">
    <property type="entry name" value="DNA_ligase_ATP-dep_cent"/>
</dbReference>
<feature type="non-terminal residue" evidence="2">
    <location>
        <position position="1"/>
    </location>
</feature>
<accession>A0A0F9CQP2</accession>
<dbReference type="GO" id="GO:0005524">
    <property type="term" value="F:ATP binding"/>
    <property type="evidence" value="ECO:0007669"/>
    <property type="project" value="InterPro"/>
</dbReference>
<dbReference type="SUPFAM" id="SSF56091">
    <property type="entry name" value="DNA ligase/mRNA capping enzyme, catalytic domain"/>
    <property type="match status" value="1"/>
</dbReference>
<organism evidence="2">
    <name type="scientific">marine sediment metagenome</name>
    <dbReference type="NCBI Taxonomy" id="412755"/>
    <lineage>
        <taxon>unclassified sequences</taxon>
        <taxon>metagenomes</taxon>
        <taxon>ecological metagenomes</taxon>
    </lineage>
</organism>
<name>A0A0F9CQP2_9ZZZZ</name>
<evidence type="ECO:0000313" key="2">
    <source>
        <dbReference type="EMBL" id="KKL07991.1"/>
    </source>
</evidence>
<dbReference type="Pfam" id="PF01068">
    <property type="entry name" value="DNA_ligase_A_M"/>
    <property type="match status" value="1"/>
</dbReference>
<sequence length="163" mass="18924">VGKEVSTSSLSAMVALCNSERNLAKEVIEREWRKKQAALIEINVFDLLMLNGAEWTEEPYLKRKKKIKDILWPFLRISSSFQLVPIVVSNRLQFYEKLLKESKEGVVFKHLFSPYYADTGRKRLGWVKMKRSMTGAVLEDLDVWIDGWEPATKEKNMKGRSGR</sequence>
<dbReference type="Gene3D" id="3.30.470.30">
    <property type="entry name" value="DNA ligase/mRNA capping enzyme"/>
    <property type="match status" value="1"/>
</dbReference>
<dbReference type="EMBL" id="LAZR01043064">
    <property type="protein sequence ID" value="KKL07991.1"/>
    <property type="molecule type" value="Genomic_DNA"/>
</dbReference>
<dbReference type="AlphaFoldDB" id="A0A0F9CQP2"/>
<comment type="caution">
    <text evidence="2">The sequence shown here is derived from an EMBL/GenBank/DDBJ whole genome shotgun (WGS) entry which is preliminary data.</text>
</comment>
<dbReference type="GO" id="GO:0006310">
    <property type="term" value="P:DNA recombination"/>
    <property type="evidence" value="ECO:0007669"/>
    <property type="project" value="InterPro"/>
</dbReference>
<feature type="domain" description="ATP-dependent DNA ligase family profile" evidence="1">
    <location>
        <begin position="33"/>
        <end position="163"/>
    </location>
</feature>
<proteinExistence type="predicted"/>
<reference evidence="2" key="1">
    <citation type="journal article" date="2015" name="Nature">
        <title>Complex archaea that bridge the gap between prokaryotes and eukaryotes.</title>
        <authorList>
            <person name="Spang A."/>
            <person name="Saw J.H."/>
            <person name="Jorgensen S.L."/>
            <person name="Zaremba-Niedzwiedzka K."/>
            <person name="Martijn J."/>
            <person name="Lind A.E."/>
            <person name="van Eijk R."/>
            <person name="Schleper C."/>
            <person name="Guy L."/>
            <person name="Ettema T.J."/>
        </authorList>
    </citation>
    <scope>NUCLEOTIDE SEQUENCE</scope>
</reference>
<dbReference type="GO" id="GO:0003910">
    <property type="term" value="F:DNA ligase (ATP) activity"/>
    <property type="evidence" value="ECO:0007669"/>
    <property type="project" value="InterPro"/>
</dbReference>
<protein>
    <recommendedName>
        <fullName evidence="1">ATP-dependent DNA ligase family profile domain-containing protein</fullName>
    </recommendedName>
</protein>
<dbReference type="PROSITE" id="PS50160">
    <property type="entry name" value="DNA_LIGASE_A3"/>
    <property type="match status" value="1"/>
</dbReference>
<gene>
    <name evidence="2" type="ORF">LCGC14_2580470</name>
</gene>